<evidence type="ECO:0000313" key="1">
    <source>
        <dbReference type="EMBL" id="MCJ8151069.1"/>
    </source>
</evidence>
<accession>A0ABT0CR25</accession>
<name>A0ABT0CR25_9HYPH</name>
<dbReference type="RefSeq" id="WP_241603756.1">
    <property type="nucleotide sequence ID" value="NZ_JAKVIN010000008.1"/>
</dbReference>
<evidence type="ECO:0000313" key="2">
    <source>
        <dbReference type="Proteomes" id="UP001201844"/>
    </source>
</evidence>
<proteinExistence type="predicted"/>
<reference evidence="1 2" key="1">
    <citation type="submission" date="2022-02" db="EMBL/GenBank/DDBJ databases">
        <title>Shinella B3.7 sp. nov., isolated from Sediment (Zhairuo Island).</title>
        <authorList>
            <person name="Chen G."/>
        </authorList>
    </citation>
    <scope>NUCLEOTIDE SEQUENCE [LARGE SCALE GENOMIC DNA]</scope>
    <source>
        <strain evidence="1 2">B3.7</strain>
        <plasmid evidence="1">unnamed</plasmid>
    </source>
</reference>
<dbReference type="Proteomes" id="UP001201844">
    <property type="component" value="Unassembled WGS sequence"/>
</dbReference>
<dbReference type="EMBL" id="JAKVIN010000008">
    <property type="protein sequence ID" value="MCJ8151069.1"/>
    <property type="molecule type" value="Genomic_DNA"/>
</dbReference>
<comment type="caution">
    <text evidence="1">The sequence shown here is derived from an EMBL/GenBank/DDBJ whole genome shotgun (WGS) entry which is preliminary data.</text>
</comment>
<evidence type="ECO:0008006" key="3">
    <source>
        <dbReference type="Google" id="ProtNLM"/>
    </source>
</evidence>
<geneLocation type="plasmid" evidence="1">
    <name>unnamed</name>
</geneLocation>
<keyword evidence="2" id="KW-1185">Reference proteome</keyword>
<gene>
    <name evidence="1" type="ORF">MKI86_18130</name>
</gene>
<keyword evidence="1" id="KW-0614">Plasmid</keyword>
<sequence>MKGTNTVKVQDLLSLASQYRAAAFKLEVAPPPTQLPQRLLALHAIELYLDALLRVKGIEEQPIGTFRHDLGERARIAVSTGLVLRNRTLAHLQTLSSATEYVVVRYDPKLTSTLSQLNRVMATLEEVSRKVSKMMRQKRAVNGTQVRQANLENLRDSGCYMAEEARN</sequence>
<organism evidence="1 2">
    <name type="scientific">Shinella sedimenti</name>
    <dbReference type="NCBI Taxonomy" id="2919913"/>
    <lineage>
        <taxon>Bacteria</taxon>
        <taxon>Pseudomonadati</taxon>
        <taxon>Pseudomonadota</taxon>
        <taxon>Alphaproteobacteria</taxon>
        <taxon>Hyphomicrobiales</taxon>
        <taxon>Rhizobiaceae</taxon>
        <taxon>Shinella</taxon>
    </lineage>
</organism>
<protein>
    <recommendedName>
        <fullName evidence="3">HEPN domain-containing protein</fullName>
    </recommendedName>
</protein>